<name>A0A0G3HH61_9CORY</name>
<accession>A0A0G3HH61</accession>
<dbReference type="OrthoDB" id="9782542at2"/>
<dbReference type="InterPro" id="IPR050922">
    <property type="entry name" value="LytR/CpsA/Psr_CW_biosynth"/>
</dbReference>
<reference evidence="4 5" key="1">
    <citation type="journal article" date="2015" name="Genome Announc.">
        <title>Virulence Factor Genes Detected in the Complete Genome Sequence of Corynebacterium uterequi DSM 45634, Isolated from the Uterus of a Maiden Mare.</title>
        <authorList>
            <person name="Ruckert C."/>
            <person name="Kriete M."/>
            <person name="Jaenicke S."/>
            <person name="Winkler A."/>
            <person name="Tauch A."/>
        </authorList>
    </citation>
    <scope>NUCLEOTIDE SEQUENCE [LARGE SCALE GENOMIC DNA]</scope>
    <source>
        <strain evidence="4 5">DSM 45634</strain>
    </source>
</reference>
<dbReference type="InterPro" id="IPR027381">
    <property type="entry name" value="LytR/CpsA/Psr_C"/>
</dbReference>
<dbReference type="NCBIfam" id="TIGR00350">
    <property type="entry name" value="lytR_cpsA_psr"/>
    <property type="match status" value="1"/>
</dbReference>
<proteinExistence type="inferred from homology"/>
<sequence length="509" mass="52203">MSTPHRQVRAIQSPPYRAAFGPQLGGRGLKSALVIASSLVILLSGAGYAAVGKLGNDITSASGLDLGADAPGDDDNATDILLVGRDTRAAANGDSLSAEELQKLHVGDDIAVQNTDTLMVVRIPDNGGQATAVSIPRDTYIDHPEFGHLKINAVYNSYRVAKLDELSATLDPTSVRAEYEAMQAGRSGLLDAIHSLTGVQIDHYAEVGLSGFAALVDAVGGVEVCLNAAVSDPYSGADFPAGVQTLDGYEALAFVRQRHGLPNGDFDRMTRQQAVLASMADTVLSTGTLTNPQRLADMSQAIRQSVALDQGWDLMSFATQLSDLASSDIHFATIPVTATDGVGDNGESVVTVDVSAVHEFFRSGATGQPTSPASQTSYQLAPDEPISDALAAVEVHVLNAGSTDGLAAGVGGWLGEQGLTVTTVGNATPGAYFSSQIVASDSSDPAALELSELLGGLPITEAEGVDGVLIVVTADNFTGPTAGESVAIAPMAVTTPMIGVGGSTPTCIN</sequence>
<dbReference type="STRING" id="1072256.CUTER_02485"/>
<dbReference type="PATRIC" id="fig|1072256.5.peg.492"/>
<evidence type="ECO:0000259" key="2">
    <source>
        <dbReference type="Pfam" id="PF03816"/>
    </source>
</evidence>
<organism evidence="4 5">
    <name type="scientific">Corynebacterium uterequi</name>
    <dbReference type="NCBI Taxonomy" id="1072256"/>
    <lineage>
        <taxon>Bacteria</taxon>
        <taxon>Bacillati</taxon>
        <taxon>Actinomycetota</taxon>
        <taxon>Actinomycetes</taxon>
        <taxon>Mycobacteriales</taxon>
        <taxon>Corynebacteriaceae</taxon>
        <taxon>Corynebacterium</taxon>
    </lineage>
</organism>
<evidence type="ECO:0000256" key="1">
    <source>
        <dbReference type="ARBA" id="ARBA00006068"/>
    </source>
</evidence>
<evidence type="ECO:0000259" key="3">
    <source>
        <dbReference type="Pfam" id="PF13399"/>
    </source>
</evidence>
<dbReference type="Pfam" id="PF13399">
    <property type="entry name" value="LytR_C"/>
    <property type="match status" value="1"/>
</dbReference>
<protein>
    <submittedName>
        <fullName evidence="4">Transcriptional attenuator, LytR family</fullName>
    </submittedName>
</protein>
<dbReference type="RefSeq" id="WP_052843990.1">
    <property type="nucleotide sequence ID" value="NZ_CP011546.1"/>
</dbReference>
<feature type="domain" description="LytR/CpsA/Psr regulator C-terminal" evidence="3">
    <location>
        <begin position="393"/>
        <end position="475"/>
    </location>
</feature>
<gene>
    <name evidence="4" type="ORF">CUTER_02485</name>
</gene>
<dbReference type="Pfam" id="PF03816">
    <property type="entry name" value="LytR_cpsA_psr"/>
    <property type="match status" value="1"/>
</dbReference>
<dbReference type="PANTHER" id="PTHR33392">
    <property type="entry name" value="POLYISOPRENYL-TEICHOIC ACID--PEPTIDOGLYCAN TEICHOIC ACID TRANSFERASE TAGU"/>
    <property type="match status" value="1"/>
</dbReference>
<dbReference type="EMBL" id="CP011546">
    <property type="protein sequence ID" value="AKK10512.1"/>
    <property type="molecule type" value="Genomic_DNA"/>
</dbReference>
<evidence type="ECO:0000313" key="5">
    <source>
        <dbReference type="Proteomes" id="UP000035548"/>
    </source>
</evidence>
<feature type="domain" description="Cell envelope-related transcriptional attenuator" evidence="2">
    <location>
        <begin position="114"/>
        <end position="283"/>
    </location>
</feature>
<dbReference type="PANTHER" id="PTHR33392:SF6">
    <property type="entry name" value="POLYISOPRENYL-TEICHOIC ACID--PEPTIDOGLYCAN TEICHOIC ACID TRANSFERASE TAGU"/>
    <property type="match status" value="1"/>
</dbReference>
<dbReference type="Gene3D" id="3.30.70.2390">
    <property type="match status" value="1"/>
</dbReference>
<comment type="similarity">
    <text evidence="1">Belongs to the LytR/CpsA/Psr (LCP) family.</text>
</comment>
<dbReference type="KEGG" id="cut:CUTER_02485"/>
<dbReference type="Gene3D" id="3.40.630.190">
    <property type="entry name" value="LCP protein"/>
    <property type="match status" value="1"/>
</dbReference>
<dbReference type="InterPro" id="IPR004474">
    <property type="entry name" value="LytR_CpsA_psr"/>
</dbReference>
<keyword evidence="5" id="KW-1185">Reference proteome</keyword>
<dbReference type="Proteomes" id="UP000035548">
    <property type="component" value="Chromosome"/>
</dbReference>
<dbReference type="AlphaFoldDB" id="A0A0G3HH61"/>
<reference evidence="5" key="2">
    <citation type="submission" date="2015-05" db="EMBL/GenBank/DDBJ databases">
        <title>Complete genome sequence of Corynebacterium uterequi DSM 45634, isolated from the uterus of a maiden mare.</title>
        <authorList>
            <person name="Ruckert C."/>
            <person name="Albersmeier A."/>
            <person name="Winkler A."/>
            <person name="Tauch A."/>
        </authorList>
    </citation>
    <scope>NUCLEOTIDE SEQUENCE [LARGE SCALE GENOMIC DNA]</scope>
    <source>
        <strain evidence="5">DSM 45634</strain>
    </source>
</reference>
<evidence type="ECO:0000313" key="4">
    <source>
        <dbReference type="EMBL" id="AKK10512.1"/>
    </source>
</evidence>